<evidence type="ECO:0000256" key="1">
    <source>
        <dbReference type="SAM" id="MobiDB-lite"/>
    </source>
</evidence>
<dbReference type="AlphaFoldDB" id="Q22MB7"/>
<keyword evidence="3" id="KW-1185">Reference proteome</keyword>
<dbReference type="Proteomes" id="UP000009168">
    <property type="component" value="Unassembled WGS sequence"/>
</dbReference>
<gene>
    <name evidence="2" type="ORF">TTHERM_00037020</name>
</gene>
<dbReference type="GeneID" id="7844729"/>
<accession>Q22MB7</accession>
<dbReference type="EMBL" id="GG662720">
    <property type="protein sequence ID" value="EAR86502.2"/>
    <property type="molecule type" value="Genomic_DNA"/>
</dbReference>
<dbReference type="KEGG" id="tet:TTHERM_00037020"/>
<reference evidence="3" key="1">
    <citation type="journal article" date="2006" name="PLoS Biol.">
        <title>Macronuclear genome sequence of the ciliate Tetrahymena thermophila, a model eukaryote.</title>
        <authorList>
            <person name="Eisen J.A."/>
            <person name="Coyne R.S."/>
            <person name="Wu M."/>
            <person name="Wu D."/>
            <person name="Thiagarajan M."/>
            <person name="Wortman J.R."/>
            <person name="Badger J.H."/>
            <person name="Ren Q."/>
            <person name="Amedeo P."/>
            <person name="Jones K.M."/>
            <person name="Tallon L.J."/>
            <person name="Delcher A.L."/>
            <person name="Salzberg S.L."/>
            <person name="Silva J.C."/>
            <person name="Haas B.J."/>
            <person name="Majoros W.H."/>
            <person name="Farzad M."/>
            <person name="Carlton J.M."/>
            <person name="Smith R.K. Jr."/>
            <person name="Garg J."/>
            <person name="Pearlman R.E."/>
            <person name="Karrer K.M."/>
            <person name="Sun L."/>
            <person name="Manning G."/>
            <person name="Elde N.C."/>
            <person name="Turkewitz A.P."/>
            <person name="Asai D.J."/>
            <person name="Wilkes D.E."/>
            <person name="Wang Y."/>
            <person name="Cai H."/>
            <person name="Collins K."/>
            <person name="Stewart B.A."/>
            <person name="Lee S.R."/>
            <person name="Wilamowska K."/>
            <person name="Weinberg Z."/>
            <person name="Ruzzo W.L."/>
            <person name="Wloga D."/>
            <person name="Gaertig J."/>
            <person name="Frankel J."/>
            <person name="Tsao C.-C."/>
            <person name="Gorovsky M.A."/>
            <person name="Keeling P.J."/>
            <person name="Waller R.F."/>
            <person name="Patron N.J."/>
            <person name="Cherry J.M."/>
            <person name="Stover N.A."/>
            <person name="Krieger C.J."/>
            <person name="del Toro C."/>
            <person name="Ryder H.F."/>
            <person name="Williamson S.C."/>
            <person name="Barbeau R.A."/>
            <person name="Hamilton E.P."/>
            <person name="Orias E."/>
        </authorList>
    </citation>
    <scope>NUCLEOTIDE SEQUENCE [LARGE SCALE GENOMIC DNA]</scope>
    <source>
        <strain evidence="3">SB210</strain>
    </source>
</reference>
<sequence length="917" mass="108760">MQKLDANKVYNIISHSTVSNQELKEVVNFYQDEQEMKYSSLEPNDFTSRDNKEKAFVDACCWSFLQEILKEDDIQPFSREYRNQMSQFIKQQSLKPDMDIEMDTSLLSRSNTSADNLQKINNLCHDRMEKSIFYFEFYQTWYNKSDKQRMQTQSYDHNKMPNFLFSNQINNNEVISLEKSKGMLAPRSYSDLEIIQDLIYYDNHLQRFSKVIKWIQSNCLTQEAFDPQTVNHKRDQNDKMQIEFWANNKHENEKLTTVFTLLKQGQKESAFRFMKDQKMNLPLALIDSVFPYHDFLLSDSNNPNNLQTFIIQNELKNNFLVDILNNFTYSEVLKDRISHYKKNGFNPEFIFDYQVGNQNWLLSLSQAQLSSQEKNTIGEVLYFSYLSSNKNQIQKNLMSKNQWYEYVWATLKYLYVHEVIKRFLVIKGLLYDSIEQYYPNYENNFIDFYESPLDNYRKLFHGSTLEGNIYDELGNILGQLKEDKYETQVLMILAYLNRDQTLDQSLWINVFSHLQQTSKLAYENREKSSNSSIICEFNAKISFCLLKSNFIVRSQNILDTYDYIIEYFVRFLIPLDNRQQEIIAFLKNLKDENIVFELMAKYIASKKSEIERKKIKQELVVFGYSDQQIQGILKELVNSQFSAYNTNDSMNNVSDQSIIDGLKMFIESYQNNIYLCMSHFLSAAKTFILNDKLQVYQQMREDRDISNMVDKYLQLTNSRGDLIKESRDYDPFLNWLSAFDELMNCYKLLGDLDNINMTNKHFRNSDSVRNSGKKANNQMANENDFKSSQVKKAQEFIITCESTFFKYNQKGRYSYIFIDGNVRFAQPELFEYNHNPVMISGFQNISKQYLYKCINKCINVAQTFKISDEIISFLSKYYSPSYNAFTLFEYDYQELILKKSTALLTQNTKFMRTVLNL</sequence>
<evidence type="ECO:0000313" key="2">
    <source>
        <dbReference type="EMBL" id="EAR86502.2"/>
    </source>
</evidence>
<dbReference type="InParanoid" id="Q22MB7"/>
<name>Q22MB7_TETTS</name>
<organism evidence="2 3">
    <name type="scientific">Tetrahymena thermophila (strain SB210)</name>
    <dbReference type="NCBI Taxonomy" id="312017"/>
    <lineage>
        <taxon>Eukaryota</taxon>
        <taxon>Sar</taxon>
        <taxon>Alveolata</taxon>
        <taxon>Ciliophora</taxon>
        <taxon>Intramacronucleata</taxon>
        <taxon>Oligohymenophorea</taxon>
        <taxon>Hymenostomatida</taxon>
        <taxon>Tetrahymenina</taxon>
        <taxon>Tetrahymenidae</taxon>
        <taxon>Tetrahymena</taxon>
    </lineage>
</organism>
<protein>
    <submittedName>
        <fullName evidence="2">Uncharacterized protein</fullName>
    </submittedName>
</protein>
<proteinExistence type="predicted"/>
<feature type="region of interest" description="Disordered" evidence="1">
    <location>
        <begin position="765"/>
        <end position="786"/>
    </location>
</feature>
<dbReference type="RefSeq" id="XP_977103.2">
    <property type="nucleotide sequence ID" value="XM_972010.3"/>
</dbReference>
<dbReference type="HOGENOM" id="CLU_325586_0_0_1"/>
<evidence type="ECO:0000313" key="3">
    <source>
        <dbReference type="Proteomes" id="UP000009168"/>
    </source>
</evidence>